<keyword evidence="3" id="KW-0805">Transcription regulation</keyword>
<evidence type="ECO:0000256" key="1">
    <source>
        <dbReference type="ARBA" id="ARBA00004496"/>
    </source>
</evidence>
<dbReference type="EMBL" id="QPEX01000011">
    <property type="protein sequence ID" value="RCS52618.1"/>
    <property type="molecule type" value="Genomic_DNA"/>
</dbReference>
<dbReference type="PROSITE" id="PS50995">
    <property type="entry name" value="HTH_MARR_2"/>
    <property type="match status" value="1"/>
</dbReference>
<dbReference type="SUPFAM" id="SSF46785">
    <property type="entry name" value="Winged helix' DNA-binding domain"/>
    <property type="match status" value="1"/>
</dbReference>
<accession>A0A368KSS4</accession>
<dbReference type="RefSeq" id="WP_114368045.1">
    <property type="nucleotide sequence ID" value="NZ_QPEX01000011.1"/>
</dbReference>
<name>A0A368KSS4_9BACT</name>
<dbReference type="PANTHER" id="PTHR33164:SF5">
    <property type="entry name" value="ORGANIC HYDROPEROXIDE RESISTANCE TRANSCRIPTIONAL REGULATOR"/>
    <property type="match status" value="1"/>
</dbReference>
<dbReference type="PANTHER" id="PTHR33164">
    <property type="entry name" value="TRANSCRIPTIONAL REGULATOR, MARR FAMILY"/>
    <property type="match status" value="1"/>
</dbReference>
<gene>
    <name evidence="7" type="ORF">DTL42_07195</name>
</gene>
<dbReference type="GO" id="GO:0006950">
    <property type="term" value="P:response to stress"/>
    <property type="evidence" value="ECO:0007669"/>
    <property type="project" value="TreeGrafter"/>
</dbReference>
<dbReference type="OrthoDB" id="32523at2"/>
<comment type="subcellular location">
    <subcellularLocation>
        <location evidence="1">Cytoplasm</location>
    </subcellularLocation>
</comment>
<dbReference type="AlphaFoldDB" id="A0A368KSS4"/>
<dbReference type="GO" id="GO:0003677">
    <property type="term" value="F:DNA binding"/>
    <property type="evidence" value="ECO:0007669"/>
    <property type="project" value="UniProtKB-KW"/>
</dbReference>
<evidence type="ECO:0000259" key="6">
    <source>
        <dbReference type="PROSITE" id="PS50995"/>
    </source>
</evidence>
<evidence type="ECO:0000256" key="2">
    <source>
        <dbReference type="ARBA" id="ARBA00022490"/>
    </source>
</evidence>
<evidence type="ECO:0000256" key="4">
    <source>
        <dbReference type="ARBA" id="ARBA00023125"/>
    </source>
</evidence>
<dbReference type="FunFam" id="1.10.10.10:FF:000163">
    <property type="entry name" value="MarR family transcriptional regulator"/>
    <property type="match status" value="1"/>
</dbReference>
<dbReference type="Gene3D" id="1.10.10.10">
    <property type="entry name" value="Winged helix-like DNA-binding domain superfamily/Winged helix DNA-binding domain"/>
    <property type="match status" value="1"/>
</dbReference>
<dbReference type="InterPro" id="IPR036390">
    <property type="entry name" value="WH_DNA-bd_sf"/>
</dbReference>
<organism evidence="7 8">
    <name type="scientific">Bremerella cremea</name>
    <dbReference type="NCBI Taxonomy" id="1031537"/>
    <lineage>
        <taxon>Bacteria</taxon>
        <taxon>Pseudomonadati</taxon>
        <taxon>Planctomycetota</taxon>
        <taxon>Planctomycetia</taxon>
        <taxon>Pirellulales</taxon>
        <taxon>Pirellulaceae</taxon>
        <taxon>Bremerella</taxon>
    </lineage>
</organism>
<dbReference type="InterPro" id="IPR000835">
    <property type="entry name" value="HTH_MarR-typ"/>
</dbReference>
<dbReference type="SMART" id="SM00347">
    <property type="entry name" value="HTH_MARR"/>
    <property type="match status" value="1"/>
</dbReference>
<evidence type="ECO:0000256" key="3">
    <source>
        <dbReference type="ARBA" id="ARBA00023015"/>
    </source>
</evidence>
<feature type="domain" description="HTH marR-type" evidence="6">
    <location>
        <begin position="19"/>
        <end position="149"/>
    </location>
</feature>
<sequence>MAKKHLPSGAKGDELLRLDQQLCFPLYAATNLIQRLYRPLLEPLGLTYSQYLVMLVLWEREPLTVRELQGCLHLDVGTLSPMLKRMESAGMITRLRDPQDERRVLIATTAQGSQLKAKARNIPHALAKKTGVELNQIEDLRDLTRALVVQLSEAAER</sequence>
<dbReference type="Pfam" id="PF01047">
    <property type="entry name" value="MarR"/>
    <property type="match status" value="1"/>
</dbReference>
<protein>
    <submittedName>
        <fullName evidence="7">MarR family transcriptional regulator</fullName>
    </submittedName>
</protein>
<evidence type="ECO:0000313" key="8">
    <source>
        <dbReference type="Proteomes" id="UP000253562"/>
    </source>
</evidence>
<comment type="caution">
    <text evidence="7">The sequence shown here is derived from an EMBL/GenBank/DDBJ whole genome shotgun (WGS) entry which is preliminary data.</text>
</comment>
<dbReference type="GO" id="GO:0003700">
    <property type="term" value="F:DNA-binding transcription factor activity"/>
    <property type="evidence" value="ECO:0007669"/>
    <property type="project" value="InterPro"/>
</dbReference>
<reference evidence="7 8" key="1">
    <citation type="submission" date="2018-07" db="EMBL/GenBank/DDBJ databases">
        <title>Comparative genomes isolates from brazilian mangrove.</title>
        <authorList>
            <person name="De Araujo J.E."/>
            <person name="Taketani R.G."/>
            <person name="Silva M.C.P."/>
            <person name="Lourenco M.V."/>
            <person name="Oliveira V.M."/>
            <person name="Andreote F.D."/>
        </authorList>
    </citation>
    <scope>NUCLEOTIDE SEQUENCE [LARGE SCALE GENOMIC DNA]</scope>
    <source>
        <strain evidence="7 8">HEX PRIS-MGV</strain>
    </source>
</reference>
<proteinExistence type="predicted"/>
<dbReference type="InterPro" id="IPR039422">
    <property type="entry name" value="MarR/SlyA-like"/>
</dbReference>
<keyword evidence="4" id="KW-0238">DNA-binding</keyword>
<evidence type="ECO:0000313" key="7">
    <source>
        <dbReference type="EMBL" id="RCS52618.1"/>
    </source>
</evidence>
<keyword evidence="2" id="KW-0963">Cytoplasm</keyword>
<evidence type="ECO:0000256" key="5">
    <source>
        <dbReference type="ARBA" id="ARBA00023163"/>
    </source>
</evidence>
<dbReference type="InterPro" id="IPR036388">
    <property type="entry name" value="WH-like_DNA-bd_sf"/>
</dbReference>
<dbReference type="GO" id="GO:0005737">
    <property type="term" value="C:cytoplasm"/>
    <property type="evidence" value="ECO:0007669"/>
    <property type="project" value="UniProtKB-SubCell"/>
</dbReference>
<dbReference type="Proteomes" id="UP000253562">
    <property type="component" value="Unassembled WGS sequence"/>
</dbReference>
<keyword evidence="5" id="KW-0804">Transcription</keyword>